<name>A0ABW4MBQ1_9SPHN</name>
<keyword evidence="2" id="KW-0677">Repeat</keyword>
<organism evidence="5 6">
    <name type="scientific">Sphingorhabdus buctiana</name>
    <dbReference type="NCBI Taxonomy" id="1508805"/>
    <lineage>
        <taxon>Bacteria</taxon>
        <taxon>Pseudomonadati</taxon>
        <taxon>Pseudomonadota</taxon>
        <taxon>Alphaproteobacteria</taxon>
        <taxon>Sphingomonadales</taxon>
        <taxon>Sphingomonadaceae</taxon>
        <taxon>Sphingorhabdus</taxon>
    </lineage>
</organism>
<dbReference type="EMBL" id="JBHUEL010000004">
    <property type="protein sequence ID" value="MFD1766501.1"/>
    <property type="molecule type" value="Genomic_DNA"/>
</dbReference>
<evidence type="ECO:0000256" key="1">
    <source>
        <dbReference type="ARBA" id="ARBA00009646"/>
    </source>
</evidence>
<evidence type="ECO:0000313" key="5">
    <source>
        <dbReference type="EMBL" id="MFD1766501.1"/>
    </source>
</evidence>
<comment type="similarity">
    <text evidence="1">Belongs to the beta/gamma-crystallin family.</text>
</comment>
<dbReference type="InterPro" id="IPR011024">
    <property type="entry name" value="G_crystallin-like"/>
</dbReference>
<feature type="chain" id="PRO_5047187376" evidence="3">
    <location>
        <begin position="23"/>
        <end position="200"/>
    </location>
</feature>
<protein>
    <submittedName>
        <fullName evidence="5">Beta/gamma crystallin-related protein</fullName>
    </submittedName>
</protein>
<dbReference type="SUPFAM" id="SSF49695">
    <property type="entry name" value="gamma-Crystallin-like"/>
    <property type="match status" value="1"/>
</dbReference>
<evidence type="ECO:0000256" key="2">
    <source>
        <dbReference type="ARBA" id="ARBA00022737"/>
    </source>
</evidence>
<dbReference type="Proteomes" id="UP001597215">
    <property type="component" value="Unassembled WGS sequence"/>
</dbReference>
<reference evidence="6" key="1">
    <citation type="journal article" date="2019" name="Int. J. Syst. Evol. Microbiol.">
        <title>The Global Catalogue of Microorganisms (GCM) 10K type strain sequencing project: providing services to taxonomists for standard genome sequencing and annotation.</title>
        <authorList>
            <consortium name="The Broad Institute Genomics Platform"/>
            <consortium name="The Broad Institute Genome Sequencing Center for Infectious Disease"/>
            <person name="Wu L."/>
            <person name="Ma J."/>
        </authorList>
    </citation>
    <scope>NUCLEOTIDE SEQUENCE [LARGE SCALE GENOMIC DNA]</scope>
    <source>
        <strain evidence="6">CGMCC 1.12449</strain>
    </source>
</reference>
<gene>
    <name evidence="5" type="ORF">ACFSAG_06565</name>
</gene>
<accession>A0ABW4MBQ1</accession>
<keyword evidence="6" id="KW-1185">Reference proteome</keyword>
<evidence type="ECO:0000259" key="4">
    <source>
        <dbReference type="PROSITE" id="PS50915"/>
    </source>
</evidence>
<dbReference type="PROSITE" id="PS50915">
    <property type="entry name" value="CRYSTALLIN_BETA_GAMMA"/>
    <property type="match status" value="1"/>
</dbReference>
<dbReference type="Pfam" id="PF00030">
    <property type="entry name" value="Crystall"/>
    <property type="match status" value="1"/>
</dbReference>
<sequence length="200" mass="21397">MNKSTILLLLATGAAALTSASAAQTDKMAPIGRGEATIYRDPGFQGPAVFVGEAKSNLELRWSVRSIRVRSGTWELCARSRFRAPCITVSADEPDIRRFAPQMYMVQSMRPLGYAPPAIIHPPAGTSLRGMAAEFFPAPGGRDGRRLLSCENGGATSSCAAATADRFCKSMGWSGSASQRQETVNGRVYLADVLCTRTGY</sequence>
<evidence type="ECO:0000256" key="3">
    <source>
        <dbReference type="SAM" id="SignalP"/>
    </source>
</evidence>
<comment type="caution">
    <text evidence="5">The sequence shown here is derived from an EMBL/GenBank/DDBJ whole genome shotgun (WGS) entry which is preliminary data.</text>
</comment>
<dbReference type="Gene3D" id="2.60.20.10">
    <property type="entry name" value="Crystallins"/>
    <property type="match status" value="1"/>
</dbReference>
<proteinExistence type="inferred from homology"/>
<dbReference type="RefSeq" id="WP_381512669.1">
    <property type="nucleotide sequence ID" value="NZ_JBHUEL010000004.1"/>
</dbReference>
<dbReference type="InterPro" id="IPR001064">
    <property type="entry name" value="Beta/gamma_crystallin"/>
</dbReference>
<feature type="signal peptide" evidence="3">
    <location>
        <begin position="1"/>
        <end position="22"/>
    </location>
</feature>
<feature type="domain" description="Beta/gamma crystallin 'Greek key'" evidence="4">
    <location>
        <begin position="34"/>
        <end position="71"/>
    </location>
</feature>
<keyword evidence="3" id="KW-0732">Signal</keyword>
<evidence type="ECO:0000313" key="6">
    <source>
        <dbReference type="Proteomes" id="UP001597215"/>
    </source>
</evidence>